<comment type="caution">
    <text evidence="1">The sequence shown here is derived from an EMBL/GenBank/DDBJ whole genome shotgun (WGS) entry which is preliminary data.</text>
</comment>
<dbReference type="Proteomes" id="UP001472677">
    <property type="component" value="Unassembled WGS sequence"/>
</dbReference>
<proteinExistence type="predicted"/>
<name>A0ABR2DDG2_9ROSI</name>
<organism evidence="1 2">
    <name type="scientific">Hibiscus sabdariffa</name>
    <name type="common">roselle</name>
    <dbReference type="NCBI Taxonomy" id="183260"/>
    <lineage>
        <taxon>Eukaryota</taxon>
        <taxon>Viridiplantae</taxon>
        <taxon>Streptophyta</taxon>
        <taxon>Embryophyta</taxon>
        <taxon>Tracheophyta</taxon>
        <taxon>Spermatophyta</taxon>
        <taxon>Magnoliopsida</taxon>
        <taxon>eudicotyledons</taxon>
        <taxon>Gunneridae</taxon>
        <taxon>Pentapetalae</taxon>
        <taxon>rosids</taxon>
        <taxon>malvids</taxon>
        <taxon>Malvales</taxon>
        <taxon>Malvaceae</taxon>
        <taxon>Malvoideae</taxon>
        <taxon>Hibiscus</taxon>
    </lineage>
</organism>
<gene>
    <name evidence="1" type="ORF">V6N12_047343</name>
</gene>
<reference evidence="1 2" key="1">
    <citation type="journal article" date="2024" name="G3 (Bethesda)">
        <title>Genome assembly of Hibiscus sabdariffa L. provides insights into metabolisms of medicinal natural products.</title>
        <authorList>
            <person name="Kim T."/>
        </authorList>
    </citation>
    <scope>NUCLEOTIDE SEQUENCE [LARGE SCALE GENOMIC DNA]</scope>
    <source>
        <strain evidence="1">TK-2024</strain>
        <tissue evidence="1">Old leaves</tissue>
    </source>
</reference>
<evidence type="ECO:0000313" key="2">
    <source>
        <dbReference type="Proteomes" id="UP001472677"/>
    </source>
</evidence>
<evidence type="ECO:0000313" key="1">
    <source>
        <dbReference type="EMBL" id="KAK8533941.1"/>
    </source>
</evidence>
<protein>
    <submittedName>
        <fullName evidence="1">Uncharacterized protein</fullName>
    </submittedName>
</protein>
<dbReference type="EMBL" id="JBBPBM010000032">
    <property type="protein sequence ID" value="KAK8533941.1"/>
    <property type="molecule type" value="Genomic_DNA"/>
</dbReference>
<keyword evidence="2" id="KW-1185">Reference proteome</keyword>
<accession>A0ABR2DDG2</accession>
<sequence length="101" mass="11824">MVDLCQKFHQVLDRLPTTIDTEVDKQPIESSDDPSMFRLLVMERMVDLCQKFHQVLDRLPTTIDTEVDKKLIESSDDPSMFRLLVMERMMDLCDGCWTKQG</sequence>